<evidence type="ECO:0000256" key="1">
    <source>
        <dbReference type="ARBA" id="ARBA00004123"/>
    </source>
</evidence>
<reference evidence="10" key="1">
    <citation type="submission" date="2021-01" db="EMBL/GenBank/DDBJ databases">
        <title>Adiantum capillus-veneris genome.</title>
        <authorList>
            <person name="Fang Y."/>
            <person name="Liao Q."/>
        </authorList>
    </citation>
    <scope>NUCLEOTIDE SEQUENCE</scope>
    <source>
        <strain evidence="10">H3</strain>
        <tissue evidence="10">Leaf</tissue>
    </source>
</reference>
<evidence type="ECO:0000256" key="7">
    <source>
        <dbReference type="RuleBase" id="RU365071"/>
    </source>
</evidence>
<dbReference type="GO" id="GO:0006310">
    <property type="term" value="P:DNA recombination"/>
    <property type="evidence" value="ECO:0007669"/>
    <property type="project" value="UniProtKB-UniRule"/>
</dbReference>
<keyword evidence="5 7" id="KW-0234">DNA repair</keyword>
<keyword evidence="6 7" id="KW-0539">Nucleus</keyword>
<dbReference type="Pfam" id="PF08743">
    <property type="entry name" value="Nse4_C"/>
    <property type="match status" value="1"/>
</dbReference>
<gene>
    <name evidence="10" type="ORF">GOP47_0011145</name>
</gene>
<name>A0A9D4ZGG0_ADICA</name>
<dbReference type="GO" id="GO:0030915">
    <property type="term" value="C:Smc5-Smc6 complex"/>
    <property type="evidence" value="ECO:0007669"/>
    <property type="project" value="UniProtKB-UniRule"/>
</dbReference>
<evidence type="ECO:0000313" key="10">
    <source>
        <dbReference type="EMBL" id="KAI5073132.1"/>
    </source>
</evidence>
<evidence type="ECO:0000256" key="2">
    <source>
        <dbReference type="ARBA" id="ARBA00008997"/>
    </source>
</evidence>
<dbReference type="Proteomes" id="UP000886520">
    <property type="component" value="Chromosome 11"/>
</dbReference>
<dbReference type="EMBL" id="JABFUD020000011">
    <property type="protein sequence ID" value="KAI5073132.1"/>
    <property type="molecule type" value="Genomic_DNA"/>
</dbReference>
<dbReference type="GO" id="GO:0006281">
    <property type="term" value="P:DNA repair"/>
    <property type="evidence" value="ECO:0007669"/>
    <property type="project" value="UniProtKB-UniRule"/>
</dbReference>
<feature type="compositionally biased region" description="Acidic residues" evidence="8">
    <location>
        <begin position="349"/>
        <end position="363"/>
    </location>
</feature>
<protein>
    <recommendedName>
        <fullName evidence="7">Non-structural maintenance of chromosomes element 4</fullName>
    </recommendedName>
</protein>
<dbReference type="AlphaFoldDB" id="A0A9D4ZGG0"/>
<sequence length="378" mass="42349">MSQRRGRHAAPSLNDESEDVKAGSVSERRVLRSHYRCLKASIAEGKEQLLSGDSNKFDEIVRRADDLYTLVHRPREQIADAEALLDITEAFLNSVKESRRGNAVKASDLVSAIIQNFRQPANLDDSEIIFLDWAAIGSEATCIFHDAPGLQTMLGPMDSEPKKRKAAAARRRERGPATETARPETVGDEEDKQSQTDKNIRTMFNVLRRCGEGGCELEQLVLSRDSFSHTVENIFSLSFLVKDGRAQITIQDGKQFVAFRYAPTAAERAGRPQGVEEQQQVVNTQFVFRFDFKDWILMKEMVEQGAELMPKRSQQAMASQAPSTPIRKNSRNRGRTSSEPCELTIELGAGEDDSEGQADNDDDASARSKRPMKRRMLI</sequence>
<keyword evidence="3 7" id="KW-0227">DNA damage</keyword>
<evidence type="ECO:0000313" key="11">
    <source>
        <dbReference type="Proteomes" id="UP000886520"/>
    </source>
</evidence>
<comment type="subcellular location">
    <subcellularLocation>
        <location evidence="1 7">Nucleus</location>
    </subcellularLocation>
</comment>
<evidence type="ECO:0000256" key="5">
    <source>
        <dbReference type="ARBA" id="ARBA00023204"/>
    </source>
</evidence>
<feature type="region of interest" description="Disordered" evidence="8">
    <location>
        <begin position="154"/>
        <end position="198"/>
    </location>
</feature>
<comment type="caution">
    <text evidence="10">The sequence shown here is derived from an EMBL/GenBank/DDBJ whole genome shotgun (WGS) entry which is preliminary data.</text>
</comment>
<feature type="compositionally biased region" description="Basic residues" evidence="8">
    <location>
        <begin position="367"/>
        <end position="378"/>
    </location>
</feature>
<feature type="region of interest" description="Disordered" evidence="8">
    <location>
        <begin position="1"/>
        <end position="26"/>
    </location>
</feature>
<feature type="domain" description="Non-structural maintenance of chromosome element 4 C-terminal" evidence="9">
    <location>
        <begin position="215"/>
        <end position="307"/>
    </location>
</feature>
<dbReference type="InterPro" id="IPR014854">
    <property type="entry name" value="Nse4_C"/>
</dbReference>
<dbReference type="GO" id="GO:0005634">
    <property type="term" value="C:nucleus"/>
    <property type="evidence" value="ECO:0007669"/>
    <property type="project" value="UniProtKB-SubCell"/>
</dbReference>
<comment type="function">
    <text evidence="7">Component of the SMC5-SMC6 complex, that promotes sister chromatid alignment after DNA damage and facilitates double-stranded DNA breaks (DSBs) repair via homologous recombination between sister chromatids.</text>
</comment>
<keyword evidence="11" id="KW-1185">Reference proteome</keyword>
<feature type="compositionally biased region" description="Polar residues" evidence="8">
    <location>
        <begin position="312"/>
        <end position="327"/>
    </location>
</feature>
<accession>A0A9D4ZGG0</accession>
<proteinExistence type="inferred from homology"/>
<feature type="region of interest" description="Disordered" evidence="8">
    <location>
        <begin position="309"/>
        <end position="378"/>
    </location>
</feature>
<comment type="subunit">
    <text evidence="7">Component of the SMC5-SMC6 complex.</text>
</comment>
<dbReference type="OrthoDB" id="361242at2759"/>
<evidence type="ECO:0000256" key="3">
    <source>
        <dbReference type="ARBA" id="ARBA00022763"/>
    </source>
</evidence>
<evidence type="ECO:0000256" key="8">
    <source>
        <dbReference type="SAM" id="MobiDB-lite"/>
    </source>
</evidence>
<dbReference type="PANTHER" id="PTHR16140:SF0">
    <property type="entry name" value="NON-STRUCTURAL MAINTENANCE OF CHROMOSOMES ELEMENT 4"/>
    <property type="match status" value="1"/>
</dbReference>
<keyword evidence="4 7" id="KW-0233">DNA recombination</keyword>
<dbReference type="InterPro" id="IPR027786">
    <property type="entry name" value="Nse4/EID"/>
</dbReference>
<evidence type="ECO:0000256" key="6">
    <source>
        <dbReference type="ARBA" id="ARBA00023242"/>
    </source>
</evidence>
<evidence type="ECO:0000256" key="4">
    <source>
        <dbReference type="ARBA" id="ARBA00023172"/>
    </source>
</evidence>
<dbReference type="PANTHER" id="PTHR16140">
    <property type="entry name" value="NON-STRUCTURAL MAINTENANCE OF CHROMOSOMES ELEMENT 4"/>
    <property type="match status" value="1"/>
</dbReference>
<feature type="compositionally biased region" description="Basic residues" evidence="8">
    <location>
        <begin position="162"/>
        <end position="173"/>
    </location>
</feature>
<evidence type="ECO:0000259" key="9">
    <source>
        <dbReference type="Pfam" id="PF08743"/>
    </source>
</evidence>
<comment type="similarity">
    <text evidence="2 7">Belongs to the NSE4 family.</text>
</comment>
<organism evidence="10 11">
    <name type="scientific">Adiantum capillus-veneris</name>
    <name type="common">Maidenhair fern</name>
    <dbReference type="NCBI Taxonomy" id="13818"/>
    <lineage>
        <taxon>Eukaryota</taxon>
        <taxon>Viridiplantae</taxon>
        <taxon>Streptophyta</taxon>
        <taxon>Embryophyta</taxon>
        <taxon>Tracheophyta</taxon>
        <taxon>Polypodiopsida</taxon>
        <taxon>Polypodiidae</taxon>
        <taxon>Polypodiales</taxon>
        <taxon>Pteridineae</taxon>
        <taxon>Pteridaceae</taxon>
        <taxon>Vittarioideae</taxon>
        <taxon>Adiantum</taxon>
    </lineage>
</organism>